<reference evidence="2 3" key="1">
    <citation type="submission" date="2016-11" db="EMBL/GenBank/DDBJ databases">
        <title>The macronuclear genome of Stentor coeruleus: a giant cell with tiny introns.</title>
        <authorList>
            <person name="Slabodnick M."/>
            <person name="Ruby J.G."/>
            <person name="Reiff S.B."/>
            <person name="Swart E.C."/>
            <person name="Gosai S."/>
            <person name="Prabakaran S."/>
            <person name="Witkowska E."/>
            <person name="Larue G.E."/>
            <person name="Fisher S."/>
            <person name="Freeman R.M."/>
            <person name="Gunawardena J."/>
            <person name="Chu W."/>
            <person name="Stover N.A."/>
            <person name="Gregory B.D."/>
            <person name="Nowacki M."/>
            <person name="Derisi J."/>
            <person name="Roy S.W."/>
            <person name="Marshall W.F."/>
            <person name="Sood P."/>
        </authorList>
    </citation>
    <scope>NUCLEOTIDE SEQUENCE [LARGE SCALE GENOMIC DNA]</scope>
    <source>
        <strain evidence="2">WM001</strain>
    </source>
</reference>
<protein>
    <recommendedName>
        <fullName evidence="1">RING-type domain-containing protein</fullName>
    </recommendedName>
</protein>
<comment type="caution">
    <text evidence="2">The sequence shown here is derived from an EMBL/GenBank/DDBJ whole genome shotgun (WGS) entry which is preliminary data.</text>
</comment>
<dbReference type="AlphaFoldDB" id="A0A1R2BFI0"/>
<dbReference type="Proteomes" id="UP000187209">
    <property type="component" value="Unassembled WGS sequence"/>
</dbReference>
<evidence type="ECO:0000313" key="2">
    <source>
        <dbReference type="EMBL" id="OMJ75532.1"/>
    </source>
</evidence>
<dbReference type="InterPro" id="IPR001841">
    <property type="entry name" value="Znf_RING"/>
</dbReference>
<feature type="domain" description="RING-type" evidence="1">
    <location>
        <begin position="252"/>
        <end position="286"/>
    </location>
</feature>
<sequence>MEFFLSKPFEGIEVPDKNEFQRFLQVDSEKIPGGVVLAYLEEIINQKPFSSSNEIKKKLNALDHNLIQDLHLYAIKLLVKIYDNNDIKSWRELMKNPNFLEYCIVLGNTNYYKKMNASTNVNKLQMMAEILDITMKYKNSDSLNQITTFNEGKEMILYALEYKNKINFLFPSRPDSSIWRTNKKHKEEAKFTVCEICDDDYDPTFFGHKICKCKICDLCISKFEGTKCQKCKKSIKKEILIKYKNDIANNLCTGCRLKIPWSVEKTCSCKLCQDCVYENPLTCKTCGTDNFLVNKTLEEDLDRKNVINKFLKGKLERVKEFEDKLMQDIQDIYKIIENAKARYIKEIEHIKKIITDNLKNLADVTLIKCLSLPKTDLEYTISETVNLQLSSSFDMKILQYFFESNFEVDFSIEVPVCYYCHSQLFKKPMKFTNCNCKICKECLIKNLLTLPKCPRCSEVTENIDEIEAYTGEKLQILCKSCYQNKHISVISKCSNGCMSCYDCVKKYLDPEAICPICNVAYKQEEKDKFIELGIIS</sequence>
<feature type="domain" description="RING-type" evidence="1">
    <location>
        <begin position="417"/>
        <end position="456"/>
    </location>
</feature>
<evidence type="ECO:0000259" key="1">
    <source>
        <dbReference type="SMART" id="SM00184"/>
    </source>
</evidence>
<dbReference type="SMART" id="SM00184">
    <property type="entry name" value="RING"/>
    <property type="match status" value="4"/>
</dbReference>
<gene>
    <name evidence="2" type="ORF">SteCoe_25311</name>
</gene>
<keyword evidence="3" id="KW-1185">Reference proteome</keyword>
<accession>A0A1R2BFI0</accession>
<name>A0A1R2BFI0_9CILI</name>
<feature type="domain" description="RING-type" evidence="1">
    <location>
        <begin position="478"/>
        <end position="517"/>
    </location>
</feature>
<evidence type="ECO:0000313" key="3">
    <source>
        <dbReference type="Proteomes" id="UP000187209"/>
    </source>
</evidence>
<dbReference type="EMBL" id="MPUH01000685">
    <property type="protein sequence ID" value="OMJ75532.1"/>
    <property type="molecule type" value="Genomic_DNA"/>
</dbReference>
<proteinExistence type="predicted"/>
<organism evidence="2 3">
    <name type="scientific">Stentor coeruleus</name>
    <dbReference type="NCBI Taxonomy" id="5963"/>
    <lineage>
        <taxon>Eukaryota</taxon>
        <taxon>Sar</taxon>
        <taxon>Alveolata</taxon>
        <taxon>Ciliophora</taxon>
        <taxon>Postciliodesmatophora</taxon>
        <taxon>Heterotrichea</taxon>
        <taxon>Heterotrichida</taxon>
        <taxon>Stentoridae</taxon>
        <taxon>Stentor</taxon>
    </lineage>
</organism>
<feature type="domain" description="RING-type" evidence="1">
    <location>
        <begin position="194"/>
        <end position="231"/>
    </location>
</feature>